<dbReference type="Proteomes" id="UP000279758">
    <property type="component" value="Segment"/>
</dbReference>
<organismHost>
    <name type="scientific">Felis catus</name>
    <name type="common">Cat</name>
    <name type="synonym">Felis silvestris catus</name>
    <dbReference type="NCBI Taxonomy" id="9685"/>
</organismHost>
<organismHost>
    <name type="scientific">Microtus agrestis</name>
    <name type="common">Short-tailed field vole</name>
    <dbReference type="NCBI Taxonomy" id="29092"/>
</organismHost>
<proteinExistence type="inferred from homology"/>
<feature type="transmembrane region" description="Helical" evidence="4">
    <location>
        <begin position="315"/>
        <end position="340"/>
    </location>
</feature>
<organismHost>
    <name type="scientific">Bos taurus</name>
    <name type="common">Bovine</name>
    <dbReference type="NCBI Taxonomy" id="9913"/>
</organismHost>
<keyword evidence="4" id="KW-1133">Transmembrane helix</keyword>
<organismHost>
    <name type="scientific">Homo sapiens</name>
    <name type="common">Human</name>
    <dbReference type="NCBI Taxonomy" id="9606"/>
</organismHost>
<organism evidence="6">
    <name type="scientific">Cowpox virus</name>
    <name type="common">CPV</name>
    <dbReference type="NCBI Taxonomy" id="10243"/>
    <lineage>
        <taxon>Viruses</taxon>
        <taxon>Varidnaviria</taxon>
        <taxon>Bamfordvirae</taxon>
        <taxon>Nucleocytoviricota</taxon>
        <taxon>Pokkesviricetes</taxon>
        <taxon>Chitovirales</taxon>
        <taxon>Poxviridae</taxon>
        <taxon>Chordopoxvirinae</taxon>
        <taxon>Orthopoxvirus</taxon>
        <taxon>Orthopoxvirus cowpox</taxon>
    </lineage>
</organism>
<comment type="function">
    <text evidence="1">Plays a role in the spread of virus to neighboring cells ex vivo.</text>
</comment>
<dbReference type="InterPro" id="IPR007674">
    <property type="entry name" value="Poxvirus_F5/I6_dom"/>
</dbReference>
<keyword evidence="4" id="KW-0812">Transmembrane</keyword>
<sequence length="351" mass="40163">MRISNSIKPILFYNKLKSKHLLSRIKMGTNIIRAFIILYLLAVCGCVEYDVDNNVQICTHADVSHINHTLWYYNDKVIALATEDRTSGYISSFIKRVNISLTCLNISSLRYEDSGSYKGVSHLKDGVIVTTTMNISVKANIIDLTGRLRYLTRNYCEVKIRCEIKSFTLNGSITPPHMILGTLDRWKYLPFPTDDYRYVGELKRYISGNPYPTESLALEISSTFNRFTIVKNLNDDEFSCYLFSQNYSFHKMLNARHICESEWEALNNNNDNSSSMPSSHNNLANDLSSMMSQLQNDNDNDDNNDYSAPMNVDNLIMIVLITMLSIIIIIIVVIAAIAMYKRSKYSHIDDN</sequence>
<evidence type="ECO:0000256" key="2">
    <source>
        <dbReference type="ARBA" id="ARBA00034720"/>
    </source>
</evidence>
<feature type="domain" description="Poxvirus F5/Telomere-binding protein I6" evidence="5">
    <location>
        <begin position="46"/>
        <end position="341"/>
    </location>
</feature>
<organismHost>
    <name type="scientific">Loxodonta africana</name>
    <name type="common">African elephant</name>
    <dbReference type="NCBI Taxonomy" id="9785"/>
</organismHost>
<protein>
    <recommendedName>
        <fullName evidence="3">Protein OPG049</fullName>
    </recommendedName>
</protein>
<dbReference type="GO" id="GO:0016032">
    <property type="term" value="P:viral process"/>
    <property type="evidence" value="ECO:0007669"/>
    <property type="project" value="InterPro"/>
</dbReference>
<evidence type="ECO:0000256" key="1">
    <source>
        <dbReference type="ARBA" id="ARBA00034674"/>
    </source>
</evidence>
<organismHost>
    <name type="scientific">Myodes glareolus</name>
    <name type="common">Bank vole</name>
    <name type="synonym">Clethrionomys glareolus</name>
    <dbReference type="NCBI Taxonomy" id="447135"/>
</organismHost>
<name>A0A212Q1N2_COWPX</name>
<reference evidence="6" key="1">
    <citation type="submission" date="2017-06" db="EMBL/GenBank/DDBJ databases">
        <authorList>
            <person name="Kim H.J."/>
            <person name="Triplett B.A."/>
        </authorList>
    </citation>
    <scope>NUCLEOTIDE SEQUENCE</scope>
    <source>
        <strain evidence="6">Ger/2015/Human1</strain>
    </source>
</reference>
<evidence type="ECO:0000259" key="5">
    <source>
        <dbReference type="Pfam" id="PF04595"/>
    </source>
</evidence>
<dbReference type="SUPFAM" id="SSF48726">
    <property type="entry name" value="Immunoglobulin"/>
    <property type="match status" value="1"/>
</dbReference>
<gene>
    <name evidence="6" type="primary">CPXV052</name>
</gene>
<organismHost>
    <name type="scientific">Apodemus sylvaticus</name>
    <name type="common">European woodmouse</name>
    <dbReference type="NCBI Taxonomy" id="10129"/>
</organismHost>
<dbReference type="InterPro" id="IPR013783">
    <property type="entry name" value="Ig-like_fold"/>
</dbReference>
<organismHost>
    <name type="scientific">Mus musculus</name>
    <name type="common">Mouse</name>
    <dbReference type="NCBI Taxonomy" id="10090"/>
</organismHost>
<comment type="similarity">
    <text evidence="2">Belongs to the orthopoxvirus OPG049 family.</text>
</comment>
<evidence type="ECO:0000256" key="3">
    <source>
        <dbReference type="ARBA" id="ARBA00034829"/>
    </source>
</evidence>
<accession>A0A212Q1N2</accession>
<dbReference type="Pfam" id="PF04595">
    <property type="entry name" value="Pox_I6"/>
    <property type="match status" value="1"/>
</dbReference>
<keyword evidence="4" id="KW-0472">Membrane</keyword>
<dbReference type="InterPro" id="IPR036179">
    <property type="entry name" value="Ig-like_dom_sf"/>
</dbReference>
<evidence type="ECO:0000256" key="4">
    <source>
        <dbReference type="SAM" id="Phobius"/>
    </source>
</evidence>
<dbReference type="Gene3D" id="2.60.40.10">
    <property type="entry name" value="Immunoglobulins"/>
    <property type="match status" value="1"/>
</dbReference>
<dbReference type="EMBL" id="LT896720">
    <property type="protein sequence ID" value="SNB53267.1"/>
    <property type="molecule type" value="Genomic_DNA"/>
</dbReference>
<evidence type="ECO:0000313" key="6">
    <source>
        <dbReference type="EMBL" id="SNB53267.1"/>
    </source>
</evidence>